<keyword evidence="1" id="KW-0812">Transmembrane</keyword>
<dbReference type="AlphaFoldDB" id="A0A1Z4BV27"/>
<dbReference type="KEGG" id="mpsy:CEK71_03295"/>
<dbReference type="EMBL" id="CP022129">
    <property type="protein sequence ID" value="ASF45164.1"/>
    <property type="molecule type" value="Genomic_DNA"/>
</dbReference>
<name>A0A1Z4BV27_9GAMM</name>
<evidence type="ECO:0000313" key="2">
    <source>
        <dbReference type="EMBL" id="ASF45164.1"/>
    </source>
</evidence>
<keyword evidence="1" id="KW-1133">Transmembrane helix</keyword>
<dbReference type="OrthoDB" id="7595812at2"/>
<protein>
    <submittedName>
        <fullName evidence="2">Uncharacterized protein</fullName>
    </submittedName>
</protein>
<keyword evidence="3" id="KW-1185">Reference proteome</keyword>
<sequence>MIQALFILAALLILALAGYLLIIAVRWAFRFPKAALILCTLLIAGCGIYYQHFITQHRLKHLPKDLPIDDILYANEESWGWGPGGNETGFIAYKLPDIAAQAILQGGLAYLEKLSPKGSASGFYWHYGKWQETPILSDPQWLDNKQKREAITAAASPKIANYLNVYGFGIPIDPLIESELNKAIAKPKSYFAYGRIGIIIVIPDARKVIYAYNG</sequence>
<dbReference type="Proteomes" id="UP000197019">
    <property type="component" value="Chromosome"/>
</dbReference>
<feature type="transmembrane region" description="Helical" evidence="1">
    <location>
        <begin position="7"/>
        <end position="29"/>
    </location>
</feature>
<evidence type="ECO:0000313" key="3">
    <source>
        <dbReference type="Proteomes" id="UP000197019"/>
    </source>
</evidence>
<proteinExistence type="predicted"/>
<accession>A0A1Z4BV27</accession>
<feature type="transmembrane region" description="Helical" evidence="1">
    <location>
        <begin position="35"/>
        <end position="54"/>
    </location>
</feature>
<gene>
    <name evidence="2" type="ORF">CEK71_03295</name>
</gene>
<dbReference type="RefSeq" id="WP_088618047.1">
    <property type="nucleotide sequence ID" value="NZ_CP022129.1"/>
</dbReference>
<evidence type="ECO:0000256" key="1">
    <source>
        <dbReference type="SAM" id="Phobius"/>
    </source>
</evidence>
<organism evidence="2 3">
    <name type="scientific">Methylovulum psychrotolerans</name>
    <dbReference type="NCBI Taxonomy" id="1704499"/>
    <lineage>
        <taxon>Bacteria</taxon>
        <taxon>Pseudomonadati</taxon>
        <taxon>Pseudomonadota</taxon>
        <taxon>Gammaproteobacteria</taxon>
        <taxon>Methylococcales</taxon>
        <taxon>Methylococcaceae</taxon>
        <taxon>Methylovulum</taxon>
    </lineage>
</organism>
<keyword evidence="1" id="KW-0472">Membrane</keyword>
<reference evidence="2 3" key="1">
    <citation type="submission" date="2017-06" db="EMBL/GenBank/DDBJ databases">
        <title>Genome Sequencing of the methanotroph Methylovulum psychrotolerants str. HV10-M2 isolated from a high-altitude environment.</title>
        <authorList>
            <person name="Mateos-Rivera A."/>
        </authorList>
    </citation>
    <scope>NUCLEOTIDE SEQUENCE [LARGE SCALE GENOMIC DNA]</scope>
    <source>
        <strain evidence="2 3">HV10_M2</strain>
    </source>
</reference>